<organism evidence="1 2">
    <name type="scientific">Shigella dysenteriae 1617</name>
    <dbReference type="NCBI Taxonomy" id="754093"/>
    <lineage>
        <taxon>Bacteria</taxon>
        <taxon>Pseudomonadati</taxon>
        <taxon>Pseudomonadota</taxon>
        <taxon>Gammaproteobacteria</taxon>
        <taxon>Enterobacterales</taxon>
        <taxon>Enterobacteriaceae</taxon>
        <taxon>Shigella</taxon>
    </lineage>
</organism>
<name>A0A0A6ZW56_SHIDY</name>
<dbReference type="Proteomes" id="UP000031647">
    <property type="component" value="Chromosome"/>
</dbReference>
<evidence type="ECO:0000313" key="1">
    <source>
        <dbReference type="EMBL" id="AHA66084.1"/>
    </source>
</evidence>
<reference evidence="1 2" key="1">
    <citation type="submission" date="2013-09" db="EMBL/GenBank/DDBJ databases">
        <title>Comparative genomics of Sd1617 to representative strains in evaluating its pathogenesis.</title>
        <authorList>
            <person name="Aksomboon Vongsawan A."/>
            <person name="Kapatral V."/>
            <person name="Vaisvil B."/>
            <person name="Serichantalergs O."/>
            <person name="Hale T.L."/>
            <person name="Mason C.J."/>
        </authorList>
    </citation>
    <scope>NUCLEOTIDE SEQUENCE [LARGE SCALE GENOMIC DNA]</scope>
    <source>
        <strain evidence="1 2">1617</strain>
    </source>
</reference>
<dbReference type="AlphaFoldDB" id="A0A0A6ZW56"/>
<protein>
    <submittedName>
        <fullName evidence="1">Uncharacterized protein</fullName>
    </submittedName>
</protein>
<proteinExistence type="predicted"/>
<dbReference type="HOGENOM" id="CLU_2481583_0_0_6"/>
<dbReference type="KEGG" id="sdz:Asd1617_03257"/>
<sequence>MSFLKPDDGVNANFQCPGGIANPGAIEGHFSEQLFNARLTGLISVNELKTRWQSRQRTRQLLYIYPQNRGYLFLLHHPSSSSARFFA</sequence>
<gene>
    <name evidence="1" type="ORF">Asd1617_03257</name>
</gene>
<accession>A0A0A6ZW56</accession>
<evidence type="ECO:0000313" key="2">
    <source>
        <dbReference type="Proteomes" id="UP000031647"/>
    </source>
</evidence>
<dbReference type="EMBL" id="CP006736">
    <property type="protein sequence ID" value="AHA66084.1"/>
    <property type="molecule type" value="Genomic_DNA"/>
</dbReference>